<dbReference type="OrthoDB" id="10473809at2759"/>
<keyword evidence="1" id="KW-0472">Membrane</keyword>
<name>A0A816G1C7_9BILA</name>
<dbReference type="AlphaFoldDB" id="A0A816G1C7"/>
<dbReference type="EMBL" id="CAJNOV010001067">
    <property type="protein sequence ID" value="CAF1047602.1"/>
    <property type="molecule type" value="Genomic_DNA"/>
</dbReference>
<feature type="transmembrane region" description="Helical" evidence="1">
    <location>
        <begin position="20"/>
        <end position="47"/>
    </location>
</feature>
<evidence type="ECO:0000313" key="3">
    <source>
        <dbReference type="EMBL" id="CAF1668902.1"/>
    </source>
</evidence>
<protein>
    <submittedName>
        <fullName evidence="3">Uncharacterized protein</fullName>
    </submittedName>
</protein>
<evidence type="ECO:0000313" key="4">
    <source>
        <dbReference type="EMBL" id="CAF1926459.1"/>
    </source>
</evidence>
<evidence type="ECO:0000313" key="2">
    <source>
        <dbReference type="EMBL" id="CAF1047602.1"/>
    </source>
</evidence>
<organism evidence="3 5">
    <name type="scientific">Rotaria magnacalcarata</name>
    <dbReference type="NCBI Taxonomy" id="392030"/>
    <lineage>
        <taxon>Eukaryota</taxon>
        <taxon>Metazoa</taxon>
        <taxon>Spiralia</taxon>
        <taxon>Gnathifera</taxon>
        <taxon>Rotifera</taxon>
        <taxon>Eurotatoria</taxon>
        <taxon>Bdelloidea</taxon>
        <taxon>Philodinida</taxon>
        <taxon>Philodinidae</taxon>
        <taxon>Rotaria</taxon>
    </lineage>
</organism>
<accession>A0A816G1C7</accession>
<evidence type="ECO:0000256" key="1">
    <source>
        <dbReference type="SAM" id="Phobius"/>
    </source>
</evidence>
<sequence length="280" mass="30062">MKDQRTSSNHRTVRYPRLGVVVAICLITCALVSIAVLVVISLIPLYLPDSTMDIASDSTESDVVGAEYATSYQLSSASDLSYIPIKNLQELGSQIATALNVDQNTISVVTAQMNATSTTKSSVRRRRQTSCAAETASGGARAEIRLSIRYPRRCGRSSACKATFLETIKNLLATMAVFSPILDLDDGIGRVPVSLKICHVTVEKRERTATTIKTITTSVSTTSTTTACSDTYGYFEQVTGHTCQTYIDYGFCNGLSVVTTSGIDSVSAQENCCSCGKRKG</sequence>
<gene>
    <name evidence="2" type="ORF">CJN711_LOCUS4585</name>
    <name evidence="3" type="ORF">KQP761_LOCUS33824</name>
    <name evidence="4" type="ORF">MBJ925_LOCUS3421</name>
</gene>
<dbReference type="Proteomes" id="UP000663824">
    <property type="component" value="Unassembled WGS sequence"/>
</dbReference>
<dbReference type="EMBL" id="CAJNRE010000373">
    <property type="protein sequence ID" value="CAF1926459.1"/>
    <property type="molecule type" value="Genomic_DNA"/>
</dbReference>
<dbReference type="EMBL" id="CAJNOW010018836">
    <property type="protein sequence ID" value="CAF1668902.1"/>
    <property type="molecule type" value="Genomic_DNA"/>
</dbReference>
<reference evidence="3" key="1">
    <citation type="submission" date="2021-02" db="EMBL/GenBank/DDBJ databases">
        <authorList>
            <person name="Nowell W R."/>
        </authorList>
    </citation>
    <scope>NUCLEOTIDE SEQUENCE</scope>
</reference>
<keyword evidence="1" id="KW-1133">Transmembrane helix</keyword>
<comment type="caution">
    <text evidence="3">The sequence shown here is derived from an EMBL/GenBank/DDBJ whole genome shotgun (WGS) entry which is preliminary data.</text>
</comment>
<keyword evidence="1" id="KW-0812">Transmembrane</keyword>
<dbReference type="Proteomes" id="UP000663834">
    <property type="component" value="Unassembled WGS sequence"/>
</dbReference>
<evidence type="ECO:0000313" key="5">
    <source>
        <dbReference type="Proteomes" id="UP000663834"/>
    </source>
</evidence>
<dbReference type="Proteomes" id="UP000663855">
    <property type="component" value="Unassembled WGS sequence"/>
</dbReference>
<proteinExistence type="predicted"/>